<keyword evidence="3" id="KW-1185">Reference proteome</keyword>
<dbReference type="InterPro" id="IPR041519">
    <property type="entry name" value="HEPN_RiboL-PSP"/>
</dbReference>
<organism evidence="2 3">
    <name type="scientific">Pandoraea aquatica</name>
    <dbReference type="NCBI Taxonomy" id="2508290"/>
    <lineage>
        <taxon>Bacteria</taxon>
        <taxon>Pseudomonadati</taxon>
        <taxon>Pseudomonadota</taxon>
        <taxon>Betaproteobacteria</taxon>
        <taxon>Burkholderiales</taxon>
        <taxon>Burkholderiaceae</taxon>
        <taxon>Pandoraea</taxon>
    </lineage>
</organism>
<dbReference type="EMBL" id="CABPSN010000002">
    <property type="protein sequence ID" value="VVD94925.1"/>
    <property type="molecule type" value="Genomic_DNA"/>
</dbReference>
<proteinExistence type="predicted"/>
<protein>
    <recommendedName>
        <fullName evidence="1">RiboL-PSP-HEPN domain-containing protein</fullName>
    </recommendedName>
</protein>
<name>A0A5E4U4G5_9BURK</name>
<feature type="domain" description="RiboL-PSP-HEPN" evidence="1">
    <location>
        <begin position="17"/>
        <end position="187"/>
    </location>
</feature>
<accession>A0A5E4U4G5</accession>
<dbReference type="Proteomes" id="UP000366819">
    <property type="component" value="Unassembled WGS sequence"/>
</dbReference>
<dbReference type="Pfam" id="PF18735">
    <property type="entry name" value="HEPN_RiboL-PSP"/>
    <property type="match status" value="1"/>
</dbReference>
<evidence type="ECO:0000313" key="2">
    <source>
        <dbReference type="EMBL" id="VVD94925.1"/>
    </source>
</evidence>
<evidence type="ECO:0000313" key="3">
    <source>
        <dbReference type="Proteomes" id="UP000366819"/>
    </source>
</evidence>
<gene>
    <name evidence="2" type="ORF">PAQ31011_01836</name>
</gene>
<dbReference type="AlphaFoldDB" id="A0A5E4U4G5"/>
<dbReference type="RefSeq" id="WP_150575486.1">
    <property type="nucleotide sequence ID" value="NZ_CABPSN010000002.1"/>
</dbReference>
<sequence>MDDVDAMTVIHDYLAENKLRARSLDDVLRSKVVSSVSAFDRLLHDVIHTGMVDIYAGQRASTPKYLGETIPIGIVVRLKVAGDSPNDNVFSRTIQNKLRALSFQSPDKVADGLSYIWAENRKWQKIAAVMGEDETYVRATLETIVRRRNSIAHEADMDAEYKFKRSIDLQLTTDFARFIRKLGETIHGLVH</sequence>
<reference evidence="2 3" key="1">
    <citation type="submission" date="2019-08" db="EMBL/GenBank/DDBJ databases">
        <authorList>
            <person name="Peeters C."/>
        </authorList>
    </citation>
    <scope>NUCLEOTIDE SEQUENCE [LARGE SCALE GENOMIC DNA]</scope>
    <source>
        <strain evidence="2 3">LMG 31011</strain>
    </source>
</reference>
<evidence type="ECO:0000259" key="1">
    <source>
        <dbReference type="Pfam" id="PF18735"/>
    </source>
</evidence>
<dbReference type="OrthoDB" id="291940at2"/>